<proteinExistence type="predicted"/>
<reference evidence="2" key="1">
    <citation type="submission" date="2013-08" db="EMBL/GenBank/DDBJ databases">
        <authorList>
            <person name="Mendez C."/>
            <person name="Richter M."/>
            <person name="Ferrer M."/>
            <person name="Sanchez J."/>
        </authorList>
    </citation>
    <scope>NUCLEOTIDE SEQUENCE</scope>
</reference>
<feature type="domain" description="Thiol:disulfide interchange protein DsbD N-terminal" evidence="1">
    <location>
        <begin position="46"/>
        <end position="125"/>
    </location>
</feature>
<name>T0ZGW6_9ZZZZ</name>
<comment type="caution">
    <text evidence="2">The sequence shown here is derived from an EMBL/GenBank/DDBJ whole genome shotgun (WGS) entry which is preliminary data.</text>
</comment>
<evidence type="ECO:0000259" key="1">
    <source>
        <dbReference type="Pfam" id="PF11412"/>
    </source>
</evidence>
<protein>
    <submittedName>
        <fullName evidence="2">Thiol:disulfide interchange protein, DsbD</fullName>
    </submittedName>
</protein>
<sequence>MRGHWQCATAALLALCSIGMSRAASPPTLSPGILAALGAAAVGGHKFPPPNKVFHFSAHAEGHHQIGLDWRIRTGYYLYRSRIHVRAPAGTKLGPLQLPPGLIKVDPYFGREQIYRHRVRARVAVISIAS</sequence>
<dbReference type="Gene3D" id="2.60.40.1250">
    <property type="entry name" value="Thiol:disulfide interchange protein DsbD, N-terminal domain"/>
    <property type="match status" value="1"/>
</dbReference>
<dbReference type="InterPro" id="IPR036929">
    <property type="entry name" value="DsbDN_sf"/>
</dbReference>
<accession>T0ZGW6</accession>
<feature type="non-terminal residue" evidence="2">
    <location>
        <position position="130"/>
    </location>
</feature>
<dbReference type="SUPFAM" id="SSF74863">
    <property type="entry name" value="Thiol:disulfide interchange protein DsbD, N-terminal domain (DsbD-alpha)"/>
    <property type="match status" value="1"/>
</dbReference>
<reference evidence="2" key="2">
    <citation type="journal article" date="2014" name="ISME J.">
        <title>Microbial stratification in low pH oxic and suboxic macroscopic growths along an acid mine drainage.</title>
        <authorList>
            <person name="Mendez-Garcia C."/>
            <person name="Mesa V."/>
            <person name="Sprenger R.R."/>
            <person name="Richter M."/>
            <person name="Diez M.S."/>
            <person name="Solano J."/>
            <person name="Bargiela R."/>
            <person name="Golyshina O.V."/>
            <person name="Manteca A."/>
            <person name="Ramos J.L."/>
            <person name="Gallego J.R."/>
            <person name="Llorente I."/>
            <person name="Martins Dos Santos V.A."/>
            <person name="Jensen O.N."/>
            <person name="Pelaez A.I."/>
            <person name="Sanchez J."/>
            <person name="Ferrer M."/>
        </authorList>
    </citation>
    <scope>NUCLEOTIDE SEQUENCE</scope>
</reference>
<dbReference type="Pfam" id="PF11412">
    <property type="entry name" value="DsbD_N"/>
    <property type="match status" value="1"/>
</dbReference>
<dbReference type="InterPro" id="IPR028250">
    <property type="entry name" value="DsbDN"/>
</dbReference>
<evidence type="ECO:0000313" key="2">
    <source>
        <dbReference type="EMBL" id="EQD44068.1"/>
    </source>
</evidence>
<organism evidence="2">
    <name type="scientific">mine drainage metagenome</name>
    <dbReference type="NCBI Taxonomy" id="410659"/>
    <lineage>
        <taxon>unclassified sequences</taxon>
        <taxon>metagenomes</taxon>
        <taxon>ecological metagenomes</taxon>
    </lineage>
</organism>
<dbReference type="AlphaFoldDB" id="T0ZGW6"/>
<gene>
    <name evidence="2" type="ORF">B2A_09721</name>
</gene>
<dbReference type="EMBL" id="AUZZ01007027">
    <property type="protein sequence ID" value="EQD44068.1"/>
    <property type="molecule type" value="Genomic_DNA"/>
</dbReference>